<organism evidence="2 3">
    <name type="scientific">Enterococcus canintestini</name>
    <dbReference type="NCBI Taxonomy" id="317010"/>
    <lineage>
        <taxon>Bacteria</taxon>
        <taxon>Bacillati</taxon>
        <taxon>Bacillota</taxon>
        <taxon>Bacilli</taxon>
        <taxon>Lactobacillales</taxon>
        <taxon>Enterococcaceae</taxon>
        <taxon>Enterococcus</taxon>
    </lineage>
</organism>
<evidence type="ECO:0000313" key="3">
    <source>
        <dbReference type="Proteomes" id="UP000182835"/>
    </source>
</evidence>
<dbReference type="Proteomes" id="UP000182835">
    <property type="component" value="Unassembled WGS sequence"/>
</dbReference>
<dbReference type="Gene3D" id="2.40.160.200">
    <property type="entry name" value="LURP1-related"/>
    <property type="match status" value="1"/>
</dbReference>
<dbReference type="STRING" id="317010.RU96_GL000627"/>
<reference evidence="2 3" key="1">
    <citation type="submission" date="2014-12" db="EMBL/GenBank/DDBJ databases">
        <title>Draft genome sequences of 29 type strains of Enterococci.</title>
        <authorList>
            <person name="Zhong Z."/>
            <person name="Sun Z."/>
            <person name="Liu W."/>
            <person name="Zhang W."/>
            <person name="Zhang H."/>
        </authorList>
    </citation>
    <scope>NUCLEOTIDE SEQUENCE [LARGE SCALE GENOMIC DNA]</scope>
    <source>
        <strain evidence="2 3">DSM 21207</strain>
    </source>
</reference>
<dbReference type="RefSeq" id="WP_071865162.1">
    <property type="nucleotide sequence ID" value="NZ_JBHLVQ010000003.1"/>
</dbReference>
<gene>
    <name evidence="2" type="ORF">RU96_GL000627</name>
</gene>
<dbReference type="InterPro" id="IPR025659">
    <property type="entry name" value="Tubby-like_C"/>
</dbReference>
<evidence type="ECO:0000313" key="2">
    <source>
        <dbReference type="EMBL" id="OJG14714.1"/>
    </source>
</evidence>
<dbReference type="AlphaFoldDB" id="A0A1L8R4M9"/>
<dbReference type="OrthoDB" id="652307at2"/>
<sequence>MRKLYIKQKVFSIGEKFNVTDANQEMIYHVQGSFLKIPKQFTIYDRNDQIIGEITKKILALLPQFTVTIDGYSDIVIKKELTLFKARYHIEVEGISVQGNWWDMDFEVVKDGLQIAEIHKRWVSFGDTYEVTIQDERYEKMIIALVVAIDCVKADDDATAASAST</sequence>
<comment type="caution">
    <text evidence="2">The sequence shown here is derived from an EMBL/GenBank/DDBJ whole genome shotgun (WGS) entry which is preliminary data.</text>
</comment>
<protein>
    <recommendedName>
        <fullName evidence="4">LURP-one-related family protein</fullName>
    </recommendedName>
</protein>
<evidence type="ECO:0008006" key="4">
    <source>
        <dbReference type="Google" id="ProtNLM"/>
    </source>
</evidence>
<proteinExistence type="inferred from homology"/>
<dbReference type="EMBL" id="JXKG01000014">
    <property type="protein sequence ID" value="OJG14714.1"/>
    <property type="molecule type" value="Genomic_DNA"/>
</dbReference>
<comment type="similarity">
    <text evidence="1">Belongs to the LOR family.</text>
</comment>
<dbReference type="InterPro" id="IPR007612">
    <property type="entry name" value="LOR"/>
</dbReference>
<accession>A0A1L8R4M9</accession>
<dbReference type="InterPro" id="IPR038595">
    <property type="entry name" value="LOR_sf"/>
</dbReference>
<evidence type="ECO:0000256" key="1">
    <source>
        <dbReference type="ARBA" id="ARBA00005437"/>
    </source>
</evidence>
<dbReference type="SUPFAM" id="SSF54518">
    <property type="entry name" value="Tubby C-terminal domain-like"/>
    <property type="match status" value="1"/>
</dbReference>
<name>A0A1L8R4M9_9ENTE</name>
<dbReference type="Pfam" id="PF04525">
    <property type="entry name" value="LOR"/>
    <property type="match status" value="1"/>
</dbReference>